<gene>
    <name evidence="2" type="ORF">BcDW1_6822</name>
</gene>
<proteinExistence type="predicted"/>
<evidence type="ECO:0000313" key="3">
    <source>
        <dbReference type="Proteomes" id="UP000012045"/>
    </source>
</evidence>
<evidence type="ECO:0000313" key="2">
    <source>
        <dbReference type="EMBL" id="EMR84593.1"/>
    </source>
</evidence>
<protein>
    <submittedName>
        <fullName evidence="2">Uncharacterized protein</fullName>
    </submittedName>
</protein>
<reference evidence="3" key="1">
    <citation type="journal article" date="2013" name="Genome Announc.">
        <title>Draft genome sequence of Botrytis cinerea BcDW1, inoculum for noble rot of grape berries.</title>
        <authorList>
            <person name="Blanco-Ulate B."/>
            <person name="Allen G."/>
            <person name="Powell A.L."/>
            <person name="Cantu D."/>
        </authorList>
    </citation>
    <scope>NUCLEOTIDE SEQUENCE [LARGE SCALE GENOMIC DNA]</scope>
    <source>
        <strain evidence="3">BcDW1</strain>
    </source>
</reference>
<name>M7UD39_BOTF1</name>
<dbReference type="EMBL" id="KB707943">
    <property type="protein sequence ID" value="EMR84593.1"/>
    <property type="molecule type" value="Genomic_DNA"/>
</dbReference>
<evidence type="ECO:0000256" key="1">
    <source>
        <dbReference type="SAM" id="MobiDB-lite"/>
    </source>
</evidence>
<dbReference type="AlphaFoldDB" id="M7UD39"/>
<feature type="compositionally biased region" description="Low complexity" evidence="1">
    <location>
        <begin position="107"/>
        <end position="119"/>
    </location>
</feature>
<dbReference type="HOGENOM" id="CLU_1695209_0_0_1"/>
<dbReference type="Proteomes" id="UP000012045">
    <property type="component" value="Unassembled WGS sequence"/>
</dbReference>
<feature type="region of interest" description="Disordered" evidence="1">
    <location>
        <begin position="101"/>
        <end position="122"/>
    </location>
</feature>
<organism evidence="2 3">
    <name type="scientific">Botryotinia fuckeliana (strain BcDW1)</name>
    <name type="common">Noble rot fungus</name>
    <name type="synonym">Botrytis cinerea</name>
    <dbReference type="NCBI Taxonomy" id="1290391"/>
    <lineage>
        <taxon>Eukaryota</taxon>
        <taxon>Fungi</taxon>
        <taxon>Dikarya</taxon>
        <taxon>Ascomycota</taxon>
        <taxon>Pezizomycotina</taxon>
        <taxon>Leotiomycetes</taxon>
        <taxon>Helotiales</taxon>
        <taxon>Sclerotiniaceae</taxon>
        <taxon>Botrytis</taxon>
    </lineage>
</organism>
<accession>M7UD39</accession>
<sequence>MDKEHPAMLVGTCDAQGKKENNALLYFYATNDSRLELREEHNFVDKISFDEKIRVHWKNLLNDDDRTFLNNSDSGKFLRKQALEEEYTKWITNEKLRKNGQVNTYDSSGNSQSVKSSGSMKILGTRRVRTRAEVVDAHISPKRIRLELPPVESTD</sequence>